<dbReference type="AlphaFoldDB" id="A0A7X1IXJ1"/>
<dbReference type="RefSeq" id="WP_186280022.1">
    <property type="nucleotide sequence ID" value="NZ_JACMSF010000001.1"/>
</dbReference>
<protein>
    <submittedName>
        <fullName evidence="2">Uncharacterized protein</fullName>
    </submittedName>
</protein>
<feature type="compositionally biased region" description="Low complexity" evidence="1">
    <location>
        <begin position="226"/>
        <end position="239"/>
    </location>
</feature>
<feature type="compositionally biased region" description="Low complexity" evidence="1">
    <location>
        <begin position="259"/>
        <end position="272"/>
    </location>
</feature>
<feature type="compositionally biased region" description="Low complexity" evidence="1">
    <location>
        <begin position="202"/>
        <end position="218"/>
    </location>
</feature>
<name>A0A7X1IXJ1_9ACTN</name>
<sequence>MSGTVAGLAGQLRSGLAGVLGSLGPLDPAQRRAKLAEALGLPGARLTPSTLLSRLGAPDADQAGDLWPRLLALLAAAADDVVPSWSLTVPEVLTATADDVRVLATALPPEVAFVVNLGTLRLADVLRVRQDITLTLTVPSDPAGAALRLSVRGVQLTLPGDDLLTLLVPGGLALEGDLQARFDAQGVRFEGGGRTGSPSRCAAPPGLRAPARPRPALAGRRRPRYTVRAARAGAADGVGLEPTGRRTGGQPFPGPRPAGPAGRRPAAPAARTAPHHRRVPEYECLVHSEGAPSPGIHEGTR</sequence>
<dbReference type="Proteomes" id="UP000584670">
    <property type="component" value="Unassembled WGS sequence"/>
</dbReference>
<proteinExistence type="predicted"/>
<accession>A0A7X1IXJ1</accession>
<evidence type="ECO:0000313" key="3">
    <source>
        <dbReference type="Proteomes" id="UP000584670"/>
    </source>
</evidence>
<evidence type="ECO:0000313" key="2">
    <source>
        <dbReference type="EMBL" id="MBC2900239.1"/>
    </source>
</evidence>
<organism evidence="2 3">
    <name type="scientific">Streptomyces cupreus</name>
    <dbReference type="NCBI Taxonomy" id="2759956"/>
    <lineage>
        <taxon>Bacteria</taxon>
        <taxon>Bacillati</taxon>
        <taxon>Actinomycetota</taxon>
        <taxon>Actinomycetes</taxon>
        <taxon>Kitasatosporales</taxon>
        <taxon>Streptomycetaceae</taxon>
        <taxon>Streptomyces</taxon>
    </lineage>
</organism>
<gene>
    <name evidence="2" type="ORF">H4N64_01185</name>
</gene>
<keyword evidence="3" id="KW-1185">Reference proteome</keyword>
<feature type="region of interest" description="Disordered" evidence="1">
    <location>
        <begin position="189"/>
        <end position="301"/>
    </location>
</feature>
<evidence type="ECO:0000256" key="1">
    <source>
        <dbReference type="SAM" id="MobiDB-lite"/>
    </source>
</evidence>
<comment type="caution">
    <text evidence="2">The sequence shown here is derived from an EMBL/GenBank/DDBJ whole genome shotgun (WGS) entry which is preliminary data.</text>
</comment>
<reference evidence="2 3" key="1">
    <citation type="submission" date="2020-08" db="EMBL/GenBank/DDBJ databases">
        <title>Streptomyces sp. PSKA01 genome sequencing and assembly.</title>
        <authorList>
            <person name="Mandal S."/>
            <person name="Maiti P.K."/>
            <person name="Das P."/>
        </authorList>
    </citation>
    <scope>NUCLEOTIDE SEQUENCE [LARGE SCALE GENOMIC DNA]</scope>
    <source>
        <strain evidence="2 3">PSKA01</strain>
    </source>
</reference>
<dbReference type="EMBL" id="JACMSF010000001">
    <property type="protein sequence ID" value="MBC2900239.1"/>
    <property type="molecule type" value="Genomic_DNA"/>
</dbReference>